<evidence type="ECO:0000313" key="2">
    <source>
        <dbReference type="EMBL" id="AZG37408.1"/>
    </source>
</evidence>
<gene>
    <name evidence="3" type="ORF">EGC77_09110</name>
    <name evidence="2" type="ORF">EGC80_07255</name>
</gene>
<keyword evidence="1" id="KW-0732">Signal</keyword>
<name>A0A3N4E5W6_9GAMM</name>
<evidence type="ECO:0000313" key="4">
    <source>
        <dbReference type="Proteomes" id="UP000273778"/>
    </source>
</evidence>
<evidence type="ECO:0000313" key="5">
    <source>
        <dbReference type="Proteomes" id="UP000278855"/>
    </source>
</evidence>
<reference evidence="3" key="3">
    <citation type="submission" date="2018-11" db="EMBL/GenBank/DDBJ databases">
        <authorList>
            <person name="Hwang Y.J."/>
            <person name="Hwang C.Y."/>
        </authorList>
    </citation>
    <scope>NUCLEOTIDE SEQUENCE</scope>
    <source>
        <strain evidence="3">R106</strain>
    </source>
</reference>
<dbReference type="OrthoDB" id="5616064at2"/>
<keyword evidence="4" id="KW-1185">Reference proteome</keyword>
<dbReference type="PROSITE" id="PS51257">
    <property type="entry name" value="PROKAR_LIPOPROTEIN"/>
    <property type="match status" value="1"/>
</dbReference>
<accession>A0A3N4E5W6</accession>
<dbReference type="Proteomes" id="UP000273778">
    <property type="component" value="Chromosome"/>
</dbReference>
<reference evidence="5" key="2">
    <citation type="submission" date="2018-11" db="EMBL/GenBank/DDBJ databases">
        <title>Shewanella sp. R106.</title>
        <authorList>
            <person name="Hwang Y.J."/>
            <person name="Hwang C.Y."/>
        </authorList>
    </citation>
    <scope>NUCLEOTIDE SEQUENCE [LARGE SCALE GENOMIC DNA]</scope>
    <source>
        <strain evidence="5">R106</strain>
    </source>
</reference>
<evidence type="ECO:0008006" key="6">
    <source>
        <dbReference type="Google" id="ProtNLM"/>
    </source>
</evidence>
<evidence type="ECO:0000256" key="1">
    <source>
        <dbReference type="SAM" id="SignalP"/>
    </source>
</evidence>
<protein>
    <recommendedName>
        <fullName evidence="6">LPP20 lipoprotein</fullName>
    </recommendedName>
</protein>
<dbReference type="EMBL" id="CP034073">
    <property type="protein sequence ID" value="AZG37408.1"/>
    <property type="molecule type" value="Genomic_DNA"/>
</dbReference>
<feature type="chain" id="PRO_5018111405" description="LPP20 lipoprotein" evidence="1">
    <location>
        <begin position="24"/>
        <end position="191"/>
    </location>
</feature>
<proteinExistence type="predicted"/>
<evidence type="ECO:0000313" key="3">
    <source>
        <dbReference type="EMBL" id="RPA33473.1"/>
    </source>
</evidence>
<feature type="signal peptide" evidence="1">
    <location>
        <begin position="1"/>
        <end position="23"/>
    </location>
</feature>
<organism evidence="3 5">
    <name type="scientific">Shewanella psychromarinicola</name>
    <dbReference type="NCBI Taxonomy" id="2487742"/>
    <lineage>
        <taxon>Bacteria</taxon>
        <taxon>Pseudomonadati</taxon>
        <taxon>Pseudomonadota</taxon>
        <taxon>Gammaproteobacteria</taxon>
        <taxon>Alteromonadales</taxon>
        <taxon>Shewanellaceae</taxon>
        <taxon>Shewanella</taxon>
    </lineage>
</organism>
<dbReference type="EMBL" id="RKKB01000002">
    <property type="protein sequence ID" value="RPA33473.1"/>
    <property type="molecule type" value="Genomic_DNA"/>
</dbReference>
<dbReference type="RefSeq" id="WP_124012579.1">
    <property type="nucleotide sequence ID" value="NZ_JAKIKZ010000018.1"/>
</dbReference>
<sequence>MKKVLLISASVLMLAACNSTPQSQSTSLADNDSVPSWVFMPTSEKGLASSSCVAWGGNMSAARAQAIANAKADLALQIETRAKVMDKTMNSQSQQGTEVQNKSTFSQVSKQVAEQSLIGAIPKEVAFALIDNQKQLCALVEMENTQPLFDNLLASAGVSLDPSLEANLYKDFRTTKITEELQAELSGKEFD</sequence>
<reference evidence="2 4" key="1">
    <citation type="submission" date="2018-11" db="EMBL/GenBank/DDBJ databases">
        <title>Shewanella sp. M2.</title>
        <authorList>
            <person name="Hwang Y.J."/>
            <person name="Hwang C.Y."/>
        </authorList>
    </citation>
    <scope>NUCLEOTIDE SEQUENCE [LARGE SCALE GENOMIC DNA]</scope>
    <source>
        <strain evidence="2 4">M2</strain>
    </source>
</reference>
<dbReference type="Proteomes" id="UP000278855">
    <property type="component" value="Unassembled WGS sequence"/>
</dbReference>
<dbReference type="AlphaFoldDB" id="A0A3N4E5W6"/>
<dbReference type="KEGG" id="spsr:EGC80_07255"/>